<dbReference type="Pfam" id="PF02518">
    <property type="entry name" value="HATPase_c"/>
    <property type="match status" value="1"/>
</dbReference>
<evidence type="ECO:0000313" key="15">
    <source>
        <dbReference type="EMBL" id="KAB8190197.1"/>
    </source>
</evidence>
<dbReference type="InterPro" id="IPR005467">
    <property type="entry name" value="His_kinase_dom"/>
</dbReference>
<dbReference type="PANTHER" id="PTHR44936">
    <property type="entry name" value="SENSOR PROTEIN CREC"/>
    <property type="match status" value="1"/>
</dbReference>
<dbReference type="SMART" id="SM00387">
    <property type="entry name" value="HATPase_c"/>
    <property type="match status" value="1"/>
</dbReference>
<reference evidence="15 16" key="1">
    <citation type="submission" date="2019-10" db="EMBL/GenBank/DDBJ databases">
        <title>Lysobacter alkalisoli sp. nov., isolated from saline-alkaline soil.</title>
        <authorList>
            <person name="Sun J.-Q."/>
        </authorList>
    </citation>
    <scope>NUCLEOTIDE SEQUENCE [LARGE SCALE GENOMIC DNA]</scope>
    <source>
        <strain evidence="15 16">KCTC 42381</strain>
    </source>
</reference>
<keyword evidence="5" id="KW-0997">Cell inner membrane</keyword>
<dbReference type="PANTHER" id="PTHR44936:SF5">
    <property type="entry name" value="SENSOR HISTIDINE KINASE ENVZ"/>
    <property type="match status" value="1"/>
</dbReference>
<dbReference type="Pfam" id="PF00512">
    <property type="entry name" value="HisKA"/>
    <property type="match status" value="1"/>
</dbReference>
<dbReference type="InterPro" id="IPR050980">
    <property type="entry name" value="2C_sensor_his_kinase"/>
</dbReference>
<keyword evidence="14" id="KW-0472">Membrane</keyword>
<dbReference type="SUPFAM" id="SSF55874">
    <property type="entry name" value="ATPase domain of HSP90 chaperone/DNA topoisomerase II/histidine kinase"/>
    <property type="match status" value="1"/>
</dbReference>
<evidence type="ECO:0000256" key="8">
    <source>
        <dbReference type="ARBA" id="ARBA00022692"/>
    </source>
</evidence>
<evidence type="ECO:0000256" key="2">
    <source>
        <dbReference type="ARBA" id="ARBA00004429"/>
    </source>
</evidence>
<evidence type="ECO:0000256" key="4">
    <source>
        <dbReference type="ARBA" id="ARBA00022475"/>
    </source>
</evidence>
<dbReference type="EC" id="2.7.13.3" evidence="3"/>
<comment type="subcellular location">
    <subcellularLocation>
        <location evidence="2">Cell inner membrane</location>
        <topology evidence="2">Multi-pass membrane protein</topology>
    </subcellularLocation>
</comment>
<sequence>MKAMPRSVFSQLVLVIALVLAGTLAIAIVLSRVLVSEPAGAQLLRAMQGFADVAEEVARSESNERAMQVLRDGGLEVRMDAPAQARPRFAPLLRALQEQAPQQLSPGRELRISRDSGRSVAWLRLDTTPAIWVSFPVDRRDHRVRRFSIGLLLGCALLVWLAAAHFARRLVMPLRRLAHAAPDFVRGESPPLDTSSGPREVAELARALDRASTEAREAAEERTLMLAGISHDLRTPLTRLQFALALLPDADPELRAGMDRDIGEIDAILSQFIAYARDGRDEAMESLDLSALCRQAVSAMPDGWASALPEQAPLRGRPLALMRALENLLGNAQRHGAPPFSLRLERDGANWRVEVADHGPGIDAANATRMRQPFVHGGKGTGLGLAIVERVARQHGGELQLASNAPQGLRATLVLRADGMAEAGMGAGR</sequence>
<dbReference type="InterPro" id="IPR004358">
    <property type="entry name" value="Sig_transdc_His_kin-like_C"/>
</dbReference>
<dbReference type="SUPFAM" id="SSF47384">
    <property type="entry name" value="Homodimeric domain of signal transducing histidine kinase"/>
    <property type="match status" value="1"/>
</dbReference>
<evidence type="ECO:0000256" key="7">
    <source>
        <dbReference type="ARBA" id="ARBA00022679"/>
    </source>
</evidence>
<dbReference type="GO" id="GO:0000155">
    <property type="term" value="F:phosphorelay sensor kinase activity"/>
    <property type="evidence" value="ECO:0007669"/>
    <property type="project" value="InterPro"/>
</dbReference>
<dbReference type="CDD" id="cd00082">
    <property type="entry name" value="HisKA"/>
    <property type="match status" value="1"/>
</dbReference>
<evidence type="ECO:0000256" key="14">
    <source>
        <dbReference type="ARBA" id="ARBA00023136"/>
    </source>
</evidence>
<name>A0A508AQ30_9GAMM</name>
<evidence type="ECO:0000256" key="1">
    <source>
        <dbReference type="ARBA" id="ARBA00000085"/>
    </source>
</evidence>
<dbReference type="Gene3D" id="3.30.565.10">
    <property type="entry name" value="Histidine kinase-like ATPase, C-terminal domain"/>
    <property type="match status" value="1"/>
</dbReference>
<dbReference type="InterPro" id="IPR036890">
    <property type="entry name" value="HATPase_C_sf"/>
</dbReference>
<dbReference type="InterPro" id="IPR003661">
    <property type="entry name" value="HisK_dim/P_dom"/>
</dbReference>
<dbReference type="InterPro" id="IPR003660">
    <property type="entry name" value="HAMP_dom"/>
</dbReference>
<keyword evidence="4" id="KW-1003">Cell membrane</keyword>
<keyword evidence="8" id="KW-0812">Transmembrane</keyword>
<comment type="caution">
    <text evidence="15">The sequence shown here is derived from an EMBL/GenBank/DDBJ whole genome shotgun (WGS) entry which is preliminary data.</text>
</comment>
<evidence type="ECO:0000256" key="13">
    <source>
        <dbReference type="ARBA" id="ARBA00023012"/>
    </source>
</evidence>
<comment type="catalytic activity">
    <reaction evidence="1">
        <text>ATP + protein L-histidine = ADP + protein N-phospho-L-histidine.</text>
        <dbReference type="EC" id="2.7.13.3"/>
    </reaction>
</comment>
<evidence type="ECO:0000256" key="5">
    <source>
        <dbReference type="ARBA" id="ARBA00022519"/>
    </source>
</evidence>
<evidence type="ECO:0000256" key="11">
    <source>
        <dbReference type="ARBA" id="ARBA00022840"/>
    </source>
</evidence>
<evidence type="ECO:0000256" key="3">
    <source>
        <dbReference type="ARBA" id="ARBA00012438"/>
    </source>
</evidence>
<evidence type="ECO:0000256" key="6">
    <source>
        <dbReference type="ARBA" id="ARBA00022553"/>
    </source>
</evidence>
<dbReference type="PROSITE" id="PS50885">
    <property type="entry name" value="HAMP"/>
    <property type="match status" value="1"/>
</dbReference>
<keyword evidence="7" id="KW-0808">Transferase</keyword>
<protein>
    <recommendedName>
        <fullName evidence="3">histidine kinase</fullName>
        <ecNumber evidence="3">2.7.13.3</ecNumber>
    </recommendedName>
</protein>
<dbReference type="PRINTS" id="PR00344">
    <property type="entry name" value="BCTRLSENSOR"/>
</dbReference>
<keyword evidence="6" id="KW-0597">Phosphoprotein</keyword>
<organism evidence="15 16">
    <name type="scientific">Marilutibacter maris</name>
    <dbReference type="NCBI Taxonomy" id="1605891"/>
    <lineage>
        <taxon>Bacteria</taxon>
        <taxon>Pseudomonadati</taxon>
        <taxon>Pseudomonadota</taxon>
        <taxon>Gammaproteobacteria</taxon>
        <taxon>Lysobacterales</taxon>
        <taxon>Lysobacteraceae</taxon>
        <taxon>Marilutibacter</taxon>
    </lineage>
</organism>
<evidence type="ECO:0000313" key="16">
    <source>
        <dbReference type="Proteomes" id="UP000320431"/>
    </source>
</evidence>
<keyword evidence="9" id="KW-0547">Nucleotide-binding</keyword>
<evidence type="ECO:0000256" key="10">
    <source>
        <dbReference type="ARBA" id="ARBA00022777"/>
    </source>
</evidence>
<dbReference type="EMBL" id="VICD02000135">
    <property type="protein sequence ID" value="KAB8190197.1"/>
    <property type="molecule type" value="Genomic_DNA"/>
</dbReference>
<gene>
    <name evidence="15" type="ORF">FKV24_008780</name>
</gene>
<accession>A0A508AQ30</accession>
<keyword evidence="12" id="KW-1133">Transmembrane helix</keyword>
<keyword evidence="10" id="KW-0418">Kinase</keyword>
<dbReference type="OrthoDB" id="9804645at2"/>
<keyword evidence="11" id="KW-0067">ATP-binding</keyword>
<dbReference type="GO" id="GO:0005886">
    <property type="term" value="C:plasma membrane"/>
    <property type="evidence" value="ECO:0007669"/>
    <property type="project" value="UniProtKB-SubCell"/>
</dbReference>
<dbReference type="Proteomes" id="UP000320431">
    <property type="component" value="Unassembled WGS sequence"/>
</dbReference>
<evidence type="ECO:0000256" key="9">
    <source>
        <dbReference type="ARBA" id="ARBA00022741"/>
    </source>
</evidence>
<dbReference type="Gene3D" id="1.10.287.130">
    <property type="match status" value="1"/>
</dbReference>
<dbReference type="CDD" id="cd00075">
    <property type="entry name" value="HATPase"/>
    <property type="match status" value="1"/>
</dbReference>
<dbReference type="AlphaFoldDB" id="A0A508AQ30"/>
<dbReference type="PROSITE" id="PS50109">
    <property type="entry name" value="HIS_KIN"/>
    <property type="match status" value="1"/>
</dbReference>
<dbReference type="SMART" id="SM00388">
    <property type="entry name" value="HisKA"/>
    <property type="match status" value="1"/>
</dbReference>
<dbReference type="GO" id="GO:0005524">
    <property type="term" value="F:ATP binding"/>
    <property type="evidence" value="ECO:0007669"/>
    <property type="project" value="UniProtKB-KW"/>
</dbReference>
<dbReference type="InterPro" id="IPR003594">
    <property type="entry name" value="HATPase_dom"/>
</dbReference>
<keyword evidence="13" id="KW-0902">Two-component regulatory system</keyword>
<dbReference type="InterPro" id="IPR036097">
    <property type="entry name" value="HisK_dim/P_sf"/>
</dbReference>
<proteinExistence type="predicted"/>
<evidence type="ECO:0000256" key="12">
    <source>
        <dbReference type="ARBA" id="ARBA00022989"/>
    </source>
</evidence>